<evidence type="ECO:0000313" key="2">
    <source>
        <dbReference type="Proteomes" id="UP000294919"/>
    </source>
</evidence>
<dbReference type="AlphaFoldDB" id="A0A4R2KGI1"/>
<name>A0A4R2KGI1_9FIRM</name>
<organism evidence="1 2">
    <name type="scientific">Marinisporobacter balticus</name>
    <dbReference type="NCBI Taxonomy" id="2018667"/>
    <lineage>
        <taxon>Bacteria</taxon>
        <taxon>Bacillati</taxon>
        <taxon>Bacillota</taxon>
        <taxon>Clostridia</taxon>
        <taxon>Peptostreptococcales</taxon>
        <taxon>Thermotaleaceae</taxon>
        <taxon>Marinisporobacter</taxon>
    </lineage>
</organism>
<dbReference type="EMBL" id="SLWV01000031">
    <property type="protein sequence ID" value="TCO69539.1"/>
    <property type="molecule type" value="Genomic_DNA"/>
</dbReference>
<comment type="caution">
    <text evidence="1">The sequence shown here is derived from an EMBL/GenBank/DDBJ whole genome shotgun (WGS) entry which is preliminary data.</text>
</comment>
<evidence type="ECO:0000313" key="1">
    <source>
        <dbReference type="EMBL" id="TCO69539.1"/>
    </source>
</evidence>
<reference evidence="1 2" key="1">
    <citation type="submission" date="2019-03" db="EMBL/GenBank/DDBJ databases">
        <title>Genomic Encyclopedia of Type Strains, Phase IV (KMG-IV): sequencing the most valuable type-strain genomes for metagenomic binning, comparative biology and taxonomic classification.</title>
        <authorList>
            <person name="Goeker M."/>
        </authorList>
    </citation>
    <scope>NUCLEOTIDE SEQUENCE [LARGE SCALE GENOMIC DNA]</scope>
    <source>
        <strain evidence="1 2">DSM 102940</strain>
    </source>
</reference>
<dbReference type="Proteomes" id="UP000294919">
    <property type="component" value="Unassembled WGS sequence"/>
</dbReference>
<accession>A0A4R2KGI1</accession>
<keyword evidence="2" id="KW-1185">Reference proteome</keyword>
<protein>
    <submittedName>
        <fullName evidence="1">Uncharacterized protein</fullName>
    </submittedName>
</protein>
<gene>
    <name evidence="1" type="ORF">EV214_13163</name>
</gene>
<proteinExistence type="predicted"/>
<sequence>MMKETSENIEKRVSKIEKKIAELEGRVQVQPKEFDTESFIQTVKVNLPPFLNNIDVSEGSITNDILRTIAYALQQASKEL</sequence>